<dbReference type="PRINTS" id="PR00081">
    <property type="entry name" value="GDHRDH"/>
</dbReference>
<proteinExistence type="inferred from homology"/>
<dbReference type="SMART" id="SM00822">
    <property type="entry name" value="PKS_KR"/>
    <property type="match status" value="1"/>
</dbReference>
<comment type="caution">
    <text evidence="4">The sequence shown here is derived from an EMBL/GenBank/DDBJ whole genome shotgun (WGS) entry which is preliminary data.</text>
</comment>
<reference evidence="4 5" key="1">
    <citation type="submission" date="2019-02" db="EMBL/GenBank/DDBJ databases">
        <title>Kribbella capetownensis sp. nov. and Kribbella speibonae sp. nov., isolated from soil.</title>
        <authorList>
            <person name="Curtis S.M."/>
            <person name="Norton I."/>
            <person name="Everest G.J."/>
            <person name="Meyers P.R."/>
        </authorList>
    </citation>
    <scope>NUCLEOTIDE SEQUENCE [LARGE SCALE GENOMIC DNA]</scope>
    <source>
        <strain evidence="4 5">YM55</strain>
    </source>
</reference>
<evidence type="ECO:0000313" key="4">
    <source>
        <dbReference type="EMBL" id="TCC37698.1"/>
    </source>
</evidence>
<evidence type="ECO:0000259" key="3">
    <source>
        <dbReference type="SMART" id="SM00822"/>
    </source>
</evidence>
<dbReference type="InterPro" id="IPR057326">
    <property type="entry name" value="KR_dom"/>
</dbReference>
<name>A0A4R0J136_9ACTN</name>
<dbReference type="SUPFAM" id="SSF51735">
    <property type="entry name" value="NAD(P)-binding Rossmann-fold domains"/>
    <property type="match status" value="1"/>
</dbReference>
<dbReference type="AlphaFoldDB" id="A0A4R0J136"/>
<keyword evidence="2" id="KW-0560">Oxidoreductase</keyword>
<protein>
    <submittedName>
        <fullName evidence="4">SDR family oxidoreductase</fullName>
    </submittedName>
</protein>
<dbReference type="Proteomes" id="UP000294225">
    <property type="component" value="Unassembled WGS sequence"/>
</dbReference>
<gene>
    <name evidence="4" type="ORF">E0H92_14480</name>
</gene>
<dbReference type="RefSeq" id="WP_131496614.1">
    <property type="nucleotide sequence ID" value="NZ_SJKC01000002.1"/>
</dbReference>
<dbReference type="InterPro" id="IPR036291">
    <property type="entry name" value="NAD(P)-bd_dom_sf"/>
</dbReference>
<feature type="domain" description="Ketoreductase" evidence="3">
    <location>
        <begin position="8"/>
        <end position="180"/>
    </location>
</feature>
<dbReference type="PANTHER" id="PTHR43943:SF17">
    <property type="entry name" value="3-PHENYLPROPIONATE-DIHYDRODIOL_CINNAMIC ACID-DIHYDRODIOL DEHYDROGENASE"/>
    <property type="match status" value="1"/>
</dbReference>
<evidence type="ECO:0000313" key="5">
    <source>
        <dbReference type="Proteomes" id="UP000294225"/>
    </source>
</evidence>
<sequence length="257" mass="26293">MDLGLRDRTYIVTGASAGLGFATAKALAAEGARLVISSRNEESIARAAAELNALPGAGGSVVGIPVDNADPDSAERLAATAIAKWGELHGALISVGGPRAGTALDTDEEDWRSAFDSVFLGGLRIARAVARAGAEDTSIAFVLSSSVKSPIAGLAISNGLRPGLAMVAKTLADELGPNGMRVNGLMPGRIATDRLKELDARGGDPDASRRAAEKTIPLRRYGSPDEFGRVAAFVLSPAASYLTGAIIPIDGGALRTF</sequence>
<evidence type="ECO:0000256" key="2">
    <source>
        <dbReference type="ARBA" id="ARBA00023002"/>
    </source>
</evidence>
<organism evidence="4 5">
    <name type="scientific">Kribbella speibonae</name>
    <dbReference type="NCBI Taxonomy" id="1572660"/>
    <lineage>
        <taxon>Bacteria</taxon>
        <taxon>Bacillati</taxon>
        <taxon>Actinomycetota</taxon>
        <taxon>Actinomycetes</taxon>
        <taxon>Propionibacteriales</taxon>
        <taxon>Kribbellaceae</taxon>
        <taxon>Kribbella</taxon>
    </lineage>
</organism>
<evidence type="ECO:0000256" key="1">
    <source>
        <dbReference type="ARBA" id="ARBA00006484"/>
    </source>
</evidence>
<accession>A0A4R0J136</accession>
<dbReference type="EMBL" id="SJKC01000002">
    <property type="protein sequence ID" value="TCC37698.1"/>
    <property type="molecule type" value="Genomic_DNA"/>
</dbReference>
<dbReference type="PANTHER" id="PTHR43943">
    <property type="entry name" value="DEHYDROGENASE/REDUCTASE (SDR FAMILY) MEMBER 4"/>
    <property type="match status" value="1"/>
</dbReference>
<dbReference type="Pfam" id="PF13561">
    <property type="entry name" value="adh_short_C2"/>
    <property type="match status" value="1"/>
</dbReference>
<dbReference type="InterPro" id="IPR002347">
    <property type="entry name" value="SDR_fam"/>
</dbReference>
<dbReference type="GO" id="GO:0016491">
    <property type="term" value="F:oxidoreductase activity"/>
    <property type="evidence" value="ECO:0007669"/>
    <property type="project" value="UniProtKB-KW"/>
</dbReference>
<dbReference type="Gene3D" id="3.40.50.720">
    <property type="entry name" value="NAD(P)-binding Rossmann-like Domain"/>
    <property type="match status" value="1"/>
</dbReference>
<comment type="similarity">
    <text evidence="1">Belongs to the short-chain dehydrogenases/reductases (SDR) family.</text>
</comment>